<dbReference type="EMBL" id="MNVB01000074">
    <property type="protein sequence ID" value="OIO15865.1"/>
    <property type="molecule type" value="Genomic_DNA"/>
</dbReference>
<gene>
    <name evidence="1" type="ORF">AUJ29_03400</name>
</gene>
<evidence type="ECO:0000313" key="2">
    <source>
        <dbReference type="Proteomes" id="UP000182465"/>
    </source>
</evidence>
<accession>A0A1J4TXG8</accession>
<comment type="caution">
    <text evidence="1">The sequence shown here is derived from an EMBL/GenBank/DDBJ whole genome shotgun (WGS) entry which is preliminary data.</text>
</comment>
<dbReference type="Proteomes" id="UP000182465">
    <property type="component" value="Unassembled WGS sequence"/>
</dbReference>
<evidence type="ECO:0008006" key="3">
    <source>
        <dbReference type="Google" id="ProtNLM"/>
    </source>
</evidence>
<organism evidence="1 2">
    <name type="scientific">Candidatus Kuenenbacteria bacterium CG1_02_38_13</name>
    <dbReference type="NCBI Taxonomy" id="1805235"/>
    <lineage>
        <taxon>Bacteria</taxon>
        <taxon>Candidatus Kueneniibacteriota</taxon>
    </lineage>
</organism>
<evidence type="ECO:0000313" key="1">
    <source>
        <dbReference type="EMBL" id="OIO15865.1"/>
    </source>
</evidence>
<dbReference type="Gene3D" id="3.10.180.10">
    <property type="entry name" value="2,3-Dihydroxybiphenyl 1,2-Dioxygenase, domain 1"/>
    <property type="match status" value="1"/>
</dbReference>
<dbReference type="AlphaFoldDB" id="A0A1J4TXG8"/>
<dbReference type="SUPFAM" id="SSF54593">
    <property type="entry name" value="Glyoxalase/Bleomycin resistance protein/Dihydroxybiphenyl dioxygenase"/>
    <property type="match status" value="1"/>
</dbReference>
<name>A0A1J4TXG8_9BACT</name>
<protein>
    <recommendedName>
        <fullName evidence="3">VOC domain-containing protein</fullName>
    </recommendedName>
</protein>
<reference evidence="1" key="1">
    <citation type="journal article" date="2016" name="Environ. Microbiol.">
        <title>Genomic resolution of a cold subsurface aquifer community provides metabolic insights for novel microbes adapted to high CO concentrations.</title>
        <authorList>
            <person name="Probst A.J."/>
            <person name="Castelle C.J."/>
            <person name="Singh A."/>
            <person name="Brown C.T."/>
            <person name="Anantharaman K."/>
            <person name="Sharon I."/>
            <person name="Hug L.A."/>
            <person name="Burstein D."/>
            <person name="Emerson J.B."/>
            <person name="Thomas B.C."/>
            <person name="Banfield J.F."/>
        </authorList>
    </citation>
    <scope>NUCLEOTIDE SEQUENCE [LARGE SCALE GENOMIC DNA]</scope>
    <source>
        <strain evidence="1">CG1_02_38_13</strain>
    </source>
</reference>
<dbReference type="InterPro" id="IPR029068">
    <property type="entry name" value="Glyas_Bleomycin-R_OHBP_Dase"/>
</dbReference>
<sequence length="74" mass="8924">MFYCLINGIDHFGFTFLDSKSFEEYKEKLKQELNKRGIPYEEKEHHDGSKSLFFNEINGYKIQIVYLPPYYFKG</sequence>
<proteinExistence type="predicted"/>